<protein>
    <submittedName>
        <fullName evidence="2">Periplasmic binding protein</fullName>
    </submittedName>
</protein>
<dbReference type="PANTHER" id="PTHR30535:SF34">
    <property type="entry name" value="MOLYBDATE-BINDING PROTEIN MOLA"/>
    <property type="match status" value="1"/>
</dbReference>
<dbReference type="Gene3D" id="3.40.50.1980">
    <property type="entry name" value="Nitrogenase molybdenum iron protein domain"/>
    <property type="match status" value="2"/>
</dbReference>
<dbReference type="RefSeq" id="WP_058708875.1">
    <property type="nucleotide sequence ID" value="NZ_LDSI01000018.1"/>
</dbReference>
<dbReference type="InterPro" id="IPR050902">
    <property type="entry name" value="ABC_Transporter_SBP"/>
</dbReference>
<dbReference type="AlphaFoldDB" id="A0AB34VEI7"/>
<evidence type="ECO:0000259" key="1">
    <source>
        <dbReference type="PROSITE" id="PS50983"/>
    </source>
</evidence>
<gene>
    <name evidence="2" type="ORF">RSA13_13160</name>
</gene>
<dbReference type="EMBL" id="LDSI01000018">
    <property type="protein sequence ID" value="KTS96577.1"/>
    <property type="molecule type" value="Genomic_DNA"/>
</dbReference>
<organism evidence="2 3">
    <name type="scientific">Pantoea stewartii</name>
    <dbReference type="NCBI Taxonomy" id="66269"/>
    <lineage>
        <taxon>Bacteria</taxon>
        <taxon>Pseudomonadati</taxon>
        <taxon>Pseudomonadota</taxon>
        <taxon>Gammaproteobacteria</taxon>
        <taxon>Enterobacterales</taxon>
        <taxon>Erwiniaceae</taxon>
        <taxon>Pantoea</taxon>
    </lineage>
</organism>
<proteinExistence type="predicted"/>
<dbReference type="InterPro" id="IPR002491">
    <property type="entry name" value="ABC_transptr_periplasmic_BD"/>
</dbReference>
<evidence type="ECO:0000313" key="3">
    <source>
        <dbReference type="Proteomes" id="UP000072520"/>
    </source>
</evidence>
<dbReference type="PANTHER" id="PTHR30535">
    <property type="entry name" value="VITAMIN B12-BINDING PROTEIN"/>
    <property type="match status" value="1"/>
</dbReference>
<reference evidence="2 3" key="1">
    <citation type="journal article" date="2016" name="Front. Microbiol.">
        <title>Genomic Resource of Rice Seed Associated Bacteria.</title>
        <authorList>
            <person name="Midha S."/>
            <person name="Bansal K."/>
            <person name="Sharma S."/>
            <person name="Kumar N."/>
            <person name="Patil P.P."/>
            <person name="Chaudhry V."/>
            <person name="Patil P.B."/>
        </authorList>
    </citation>
    <scope>NUCLEOTIDE SEQUENCE [LARGE SCALE GENOMIC DNA]</scope>
    <source>
        <strain evidence="2 3">RSA13</strain>
    </source>
</reference>
<dbReference type="Pfam" id="PF01497">
    <property type="entry name" value="Peripla_BP_2"/>
    <property type="match status" value="1"/>
</dbReference>
<evidence type="ECO:0000313" key="2">
    <source>
        <dbReference type="EMBL" id="KTS96577.1"/>
    </source>
</evidence>
<dbReference type="Proteomes" id="UP000072520">
    <property type="component" value="Unassembled WGS sequence"/>
</dbReference>
<dbReference type="SUPFAM" id="SSF53807">
    <property type="entry name" value="Helical backbone' metal receptor"/>
    <property type="match status" value="1"/>
</dbReference>
<sequence length="377" mass="41953">MLNSDFCKSSLLRTLLLLALTFSSLGWGKTITDINGDKVTVPDHPVRIVLGESRMLYTYALLEPGNPFKRLVGWPEDLKKYDRQTWDIFARQFPEMQHIASLGQEGSNDINPEKVIALQPDVVILPALARSSEAGQRLERVLKSAHIPVVKIDLRVHLLENTTRSVAILGEVLDQGERASAFNAFYQQHMQTLAQRLAQFRGKKPTVLLQLHLGRRNECCVTSVNGSLGEILAFAGGENIASKTVSGVFGRLNEETVIASHPDFYFATGSGDRNDTSDLRIGPAITQAETRASLRQLTAQQTGLKSLRALQDGHAAALWHNFYLSPWHIVAAEFFAKTLHPALFNDIDPEKTLRQLFTDFLPVPYSGTYFCQLTPNT</sequence>
<comment type="caution">
    <text evidence="2">The sequence shown here is derived from an EMBL/GenBank/DDBJ whole genome shotgun (WGS) entry which is preliminary data.</text>
</comment>
<dbReference type="PROSITE" id="PS50983">
    <property type="entry name" value="FE_B12_PBP"/>
    <property type="match status" value="1"/>
</dbReference>
<name>A0AB34VEI7_9GAMM</name>
<accession>A0AB34VEI7</accession>
<feature type="domain" description="Fe/B12 periplasmic-binding" evidence="1">
    <location>
        <begin position="47"/>
        <end position="347"/>
    </location>
</feature>